<organism evidence="2 3">
    <name type="scientific">Streptomyces litchfieldiae</name>
    <dbReference type="NCBI Taxonomy" id="3075543"/>
    <lineage>
        <taxon>Bacteria</taxon>
        <taxon>Bacillati</taxon>
        <taxon>Actinomycetota</taxon>
        <taxon>Actinomycetes</taxon>
        <taxon>Kitasatosporales</taxon>
        <taxon>Streptomycetaceae</taxon>
        <taxon>Streptomyces</taxon>
    </lineage>
</organism>
<dbReference type="Gene3D" id="1.10.1660.10">
    <property type="match status" value="1"/>
</dbReference>
<name>A0ABU2MZJ7_9ACTN</name>
<accession>A0ABU2MZJ7</accession>
<gene>
    <name evidence="2" type="ORF">RM590_31400</name>
</gene>
<dbReference type="InterPro" id="IPR009061">
    <property type="entry name" value="DNA-bd_dom_put_sf"/>
</dbReference>
<dbReference type="PROSITE" id="PS50937">
    <property type="entry name" value="HTH_MERR_2"/>
    <property type="match status" value="1"/>
</dbReference>
<evidence type="ECO:0000259" key="1">
    <source>
        <dbReference type="PROSITE" id="PS50937"/>
    </source>
</evidence>
<proteinExistence type="predicted"/>
<protein>
    <recommendedName>
        <fullName evidence="1">HTH merR-type domain-containing protein</fullName>
    </recommendedName>
</protein>
<dbReference type="InterPro" id="IPR000551">
    <property type="entry name" value="MerR-type_HTH_dom"/>
</dbReference>
<dbReference type="Proteomes" id="UP001183246">
    <property type="component" value="Unassembled WGS sequence"/>
</dbReference>
<dbReference type="EMBL" id="JAVREL010000027">
    <property type="protein sequence ID" value="MDT0347055.1"/>
    <property type="molecule type" value="Genomic_DNA"/>
</dbReference>
<dbReference type="Pfam" id="PF13411">
    <property type="entry name" value="MerR_1"/>
    <property type="match status" value="1"/>
</dbReference>
<keyword evidence="3" id="KW-1185">Reference proteome</keyword>
<feature type="domain" description="HTH merR-type" evidence="1">
    <location>
        <begin position="1"/>
        <end position="44"/>
    </location>
</feature>
<evidence type="ECO:0000313" key="3">
    <source>
        <dbReference type="Proteomes" id="UP001183246"/>
    </source>
</evidence>
<sequence>MLEFRRGAGGHRRFGPAAVGRLRLLRGLCGLGLSLPAIDGVLAGRLPLVEAGAAERAELETLAWRRATLRAVEEADPAERAARLELLASVPGGRAARDGFVAFWRRLISTPLPAEMFDMFLAVGVPSPPPDPTPEQAVAYAGLLSLVEDRSLERKLLARARANWEVIPEEVALLTGGGEAWGMVRPLLLAGRRPEPGPALER</sequence>
<evidence type="ECO:0000313" key="2">
    <source>
        <dbReference type="EMBL" id="MDT0347055.1"/>
    </source>
</evidence>
<dbReference type="SUPFAM" id="SSF46955">
    <property type="entry name" value="Putative DNA-binding domain"/>
    <property type="match status" value="1"/>
</dbReference>
<reference evidence="3" key="1">
    <citation type="submission" date="2023-07" db="EMBL/GenBank/DDBJ databases">
        <title>30 novel species of actinomycetes from the DSMZ collection.</title>
        <authorList>
            <person name="Nouioui I."/>
        </authorList>
    </citation>
    <scope>NUCLEOTIDE SEQUENCE [LARGE SCALE GENOMIC DNA]</scope>
    <source>
        <strain evidence="3">DSM 44938</strain>
    </source>
</reference>
<comment type="caution">
    <text evidence="2">The sequence shown here is derived from an EMBL/GenBank/DDBJ whole genome shotgun (WGS) entry which is preliminary data.</text>
</comment>